<comment type="caution">
    <text evidence="2">The sequence shown here is derived from an EMBL/GenBank/DDBJ whole genome shotgun (WGS) entry which is preliminary data.</text>
</comment>
<dbReference type="InterPro" id="IPR005302">
    <property type="entry name" value="MoCF_Sase_C"/>
</dbReference>
<dbReference type="PANTHER" id="PTHR36930:SF1">
    <property type="entry name" value="MOSC DOMAIN-CONTAINING PROTEIN"/>
    <property type="match status" value="1"/>
</dbReference>
<dbReference type="PANTHER" id="PTHR36930">
    <property type="entry name" value="METAL-SULFUR CLUSTER BIOSYNTHESIS PROTEINS YUAD-RELATED"/>
    <property type="match status" value="1"/>
</dbReference>
<organism evidence="2 3">
    <name type="scientific">Sphingomonas changbaiensis NBRC 104936</name>
    <dbReference type="NCBI Taxonomy" id="1219043"/>
    <lineage>
        <taxon>Bacteria</taxon>
        <taxon>Pseudomonadati</taxon>
        <taxon>Pseudomonadota</taxon>
        <taxon>Alphaproteobacteria</taxon>
        <taxon>Sphingomonadales</taxon>
        <taxon>Sphingomonadaceae</taxon>
        <taxon>Sphingomonas</taxon>
    </lineage>
</organism>
<dbReference type="GO" id="GO:0003824">
    <property type="term" value="F:catalytic activity"/>
    <property type="evidence" value="ECO:0007669"/>
    <property type="project" value="InterPro"/>
</dbReference>
<dbReference type="Pfam" id="PF03473">
    <property type="entry name" value="MOSC"/>
    <property type="match status" value="1"/>
</dbReference>
<dbReference type="InterPro" id="IPR011037">
    <property type="entry name" value="Pyrv_Knase-like_insert_dom_sf"/>
</dbReference>
<dbReference type="OrthoDB" id="1550913at2"/>
<dbReference type="GO" id="GO:0030151">
    <property type="term" value="F:molybdenum ion binding"/>
    <property type="evidence" value="ECO:0007669"/>
    <property type="project" value="InterPro"/>
</dbReference>
<dbReference type="Gene3D" id="2.40.33.20">
    <property type="entry name" value="PK beta-barrel domain-like"/>
    <property type="match status" value="1"/>
</dbReference>
<dbReference type="SUPFAM" id="SSF50800">
    <property type="entry name" value="PK beta-barrel domain-like"/>
    <property type="match status" value="1"/>
</dbReference>
<protein>
    <recommendedName>
        <fullName evidence="1">MOSC domain-containing protein</fullName>
    </recommendedName>
</protein>
<dbReference type="STRING" id="1219043.SCH01S_23_00150"/>
<gene>
    <name evidence="2" type="ORF">SCH01S_23_00150</name>
</gene>
<evidence type="ECO:0000259" key="1">
    <source>
        <dbReference type="PROSITE" id="PS51340"/>
    </source>
</evidence>
<reference evidence="2 3" key="1">
    <citation type="submission" date="2015-04" db="EMBL/GenBank/DDBJ databases">
        <title>Whole genome shotgun sequence of Sphingomonas changbaiensis NBRC 104936.</title>
        <authorList>
            <person name="Katano-Makiyama Y."/>
            <person name="Hosoyama A."/>
            <person name="Hashimoto M."/>
            <person name="Noguchi M."/>
            <person name="Tsuchikane K."/>
            <person name="Ohji S."/>
            <person name="Yamazoe A."/>
            <person name="Ichikawa N."/>
            <person name="Kimura A."/>
            <person name="Fujita N."/>
        </authorList>
    </citation>
    <scope>NUCLEOTIDE SEQUENCE [LARGE SCALE GENOMIC DNA]</scope>
    <source>
        <strain evidence="2 3">NBRC 104936</strain>
    </source>
</reference>
<dbReference type="PROSITE" id="PS51340">
    <property type="entry name" value="MOSC"/>
    <property type="match status" value="1"/>
</dbReference>
<proteinExistence type="predicted"/>
<dbReference type="RefSeq" id="WP_046347819.1">
    <property type="nucleotide sequence ID" value="NZ_BBWU01000023.1"/>
</dbReference>
<sequence>MEVLDHVHVTREGGLAGDFRGAIRPGGKDRRQVSMIAADKWLAAIEELGTVVEWQERRANLLLDVVELPQRAGAVIRIGRDVRLEITCECDPCSRMDAIVPGLKAVLTPDWRGGALARVLDGGDIRVGDPIIIEGEE</sequence>
<evidence type="ECO:0000313" key="3">
    <source>
        <dbReference type="Proteomes" id="UP000033202"/>
    </source>
</evidence>
<dbReference type="GO" id="GO:0030170">
    <property type="term" value="F:pyridoxal phosphate binding"/>
    <property type="evidence" value="ECO:0007669"/>
    <property type="project" value="InterPro"/>
</dbReference>
<keyword evidence="3" id="KW-1185">Reference proteome</keyword>
<name>A0A0E9MPD6_9SPHN</name>
<evidence type="ECO:0000313" key="2">
    <source>
        <dbReference type="EMBL" id="GAO38975.1"/>
    </source>
</evidence>
<dbReference type="InterPro" id="IPR052716">
    <property type="entry name" value="MOSC_domain"/>
</dbReference>
<dbReference type="EMBL" id="BBWU01000023">
    <property type="protein sequence ID" value="GAO38975.1"/>
    <property type="molecule type" value="Genomic_DNA"/>
</dbReference>
<accession>A0A0E9MPD6</accession>
<dbReference type="Proteomes" id="UP000033202">
    <property type="component" value="Unassembled WGS sequence"/>
</dbReference>
<feature type="domain" description="MOSC" evidence="1">
    <location>
        <begin position="1"/>
        <end position="134"/>
    </location>
</feature>
<dbReference type="AlphaFoldDB" id="A0A0E9MPD6"/>